<feature type="chain" id="PRO_5001648882" description="Acid phosphatase" evidence="2">
    <location>
        <begin position="25"/>
        <end position="269"/>
    </location>
</feature>
<dbReference type="EMBL" id="CP004373">
    <property type="protein sequence ID" value="AHK71620.1"/>
    <property type="molecule type" value="Genomic_DNA"/>
</dbReference>
<dbReference type="EC" id="3.1.3.2" evidence="1"/>
<evidence type="ECO:0000256" key="1">
    <source>
        <dbReference type="PIRNR" id="PIRNR000897"/>
    </source>
</evidence>
<organism evidence="4 5">
    <name type="scientific">Gluconobacter oxydans DSM 3504</name>
    <dbReference type="NCBI Taxonomy" id="1288313"/>
    <lineage>
        <taxon>Bacteria</taxon>
        <taxon>Pseudomonadati</taxon>
        <taxon>Pseudomonadota</taxon>
        <taxon>Alphaproteobacteria</taxon>
        <taxon>Acetobacterales</taxon>
        <taxon>Acetobacteraceae</taxon>
        <taxon>Gluconobacter</taxon>
    </lineage>
</organism>
<dbReference type="InterPro" id="IPR000326">
    <property type="entry name" value="PAP2/HPO"/>
</dbReference>
<dbReference type="InterPro" id="IPR001011">
    <property type="entry name" value="Acid_Pase_classA_bac"/>
</dbReference>
<dbReference type="CDD" id="cd03397">
    <property type="entry name" value="PAP2_acid_phosphatase"/>
    <property type="match status" value="1"/>
</dbReference>
<sequence length="269" mass="28590">MRPAFRLSAALLLCATVLSACAPAAHTSATAQSGILPDSAAPDERLVLAPPPAPGSAAQSDDDRVFHVTRALKDTPRWKLAQSDADLDPAHLARDFSCAAGFEIDLARAPHLARVLERIRHAVGHRTSDVKKYWHRTRPFVGTNLPICTSPEGLGLNASYPSGHTTAGYGMALLLAHLMPEHASAILQRGRVFGESRIVCGAHWKSDVQAGYLNASSLMDVLLARPELQDDLAAARQELLAMQGTAPAPEAGTCAVEHDAAIHSLLSEP</sequence>
<dbReference type="PIRSF" id="PIRSF000897">
    <property type="entry name" value="Acid_Ptase_ClsA"/>
    <property type="match status" value="1"/>
</dbReference>
<dbReference type="Proteomes" id="UP000031656">
    <property type="component" value="Chromosome"/>
</dbReference>
<dbReference type="AlphaFoldDB" id="A0A067Z792"/>
<dbReference type="RefSeq" id="WP_041111938.1">
    <property type="nucleotide sequence ID" value="NZ_CP004373.1"/>
</dbReference>
<reference evidence="4 5" key="1">
    <citation type="journal article" date="2015" name="Appl. Microbiol. Biotechnol.">
        <title>The consequence of an additional NADH dehydrogenase paralog on the growth of Gluconobacter oxydans DSM3504.</title>
        <authorList>
            <person name="Kostner D."/>
            <person name="Luchterhand B."/>
            <person name="Junker A."/>
            <person name="Volland S."/>
            <person name="Daniel R."/>
            <person name="Buchs J."/>
            <person name="Liebl W."/>
            <person name="Ehrenreich A."/>
        </authorList>
    </citation>
    <scope>NUCLEOTIDE SEQUENCE [LARGE SCALE GENOMIC DNA]</scope>
    <source>
        <strain evidence="4">DSM 3504</strain>
    </source>
</reference>
<evidence type="ECO:0000313" key="5">
    <source>
        <dbReference type="Proteomes" id="UP000031656"/>
    </source>
</evidence>
<evidence type="ECO:0000256" key="2">
    <source>
        <dbReference type="SAM" id="SignalP"/>
    </source>
</evidence>
<comment type="similarity">
    <text evidence="1">Belongs to the class A bacterial acid phosphatase family.</text>
</comment>
<keyword evidence="2" id="KW-0732">Signal</keyword>
<evidence type="ECO:0000313" key="4">
    <source>
        <dbReference type="EMBL" id="AHK71620.1"/>
    </source>
</evidence>
<proteinExistence type="inferred from homology"/>
<keyword evidence="1 4" id="KW-0378">Hydrolase</keyword>
<dbReference type="Gene3D" id="1.20.144.10">
    <property type="entry name" value="Phosphatidic acid phosphatase type 2/haloperoxidase"/>
    <property type="match status" value="1"/>
</dbReference>
<feature type="domain" description="Phosphatidic acid phosphatase type 2/haloperoxidase" evidence="3">
    <location>
        <begin position="113"/>
        <end position="223"/>
    </location>
</feature>
<comment type="catalytic activity">
    <reaction evidence="1">
        <text>a phosphate monoester + H2O = an alcohol + phosphate</text>
        <dbReference type="Rhea" id="RHEA:15017"/>
        <dbReference type="ChEBI" id="CHEBI:15377"/>
        <dbReference type="ChEBI" id="CHEBI:30879"/>
        <dbReference type="ChEBI" id="CHEBI:43474"/>
        <dbReference type="ChEBI" id="CHEBI:67140"/>
        <dbReference type="EC" id="3.1.3.2"/>
    </reaction>
</comment>
<feature type="signal peptide" evidence="2">
    <location>
        <begin position="1"/>
        <end position="24"/>
    </location>
</feature>
<dbReference type="InterPro" id="IPR036938">
    <property type="entry name" value="PAP2/HPO_sf"/>
</dbReference>
<dbReference type="HOGENOM" id="CLU_079861_0_0_5"/>
<gene>
    <name evidence="4" type="ORF">GLS_c17430</name>
</gene>
<dbReference type="PROSITE" id="PS51257">
    <property type="entry name" value="PROKAR_LIPOPROTEIN"/>
    <property type="match status" value="1"/>
</dbReference>
<dbReference type="SUPFAM" id="SSF48317">
    <property type="entry name" value="Acid phosphatase/Vanadium-dependent haloperoxidase"/>
    <property type="match status" value="1"/>
</dbReference>
<dbReference type="KEGG" id="goy:GLS_c17430"/>
<dbReference type="GO" id="GO:0030288">
    <property type="term" value="C:outer membrane-bounded periplasmic space"/>
    <property type="evidence" value="ECO:0007669"/>
    <property type="project" value="InterPro"/>
</dbReference>
<dbReference type="SMART" id="SM00014">
    <property type="entry name" value="acidPPc"/>
    <property type="match status" value="1"/>
</dbReference>
<accession>A0A067Z792</accession>
<protein>
    <recommendedName>
        <fullName evidence="1">Acid phosphatase</fullName>
        <ecNumber evidence="1">3.1.3.2</ecNumber>
    </recommendedName>
</protein>
<dbReference type="Pfam" id="PF01569">
    <property type="entry name" value="PAP2"/>
    <property type="match status" value="1"/>
</dbReference>
<dbReference type="GeneID" id="56905959"/>
<name>A0A067Z792_GLUOY</name>
<evidence type="ECO:0000259" key="3">
    <source>
        <dbReference type="SMART" id="SM00014"/>
    </source>
</evidence>
<dbReference type="GO" id="GO:0003993">
    <property type="term" value="F:acid phosphatase activity"/>
    <property type="evidence" value="ECO:0007669"/>
    <property type="project" value="UniProtKB-EC"/>
</dbReference>
<dbReference type="PRINTS" id="PR00483">
    <property type="entry name" value="BACPHPHTASE"/>
</dbReference>